<keyword evidence="1" id="KW-1133">Transmembrane helix</keyword>
<name>A0A380JWJ6_STRDY</name>
<feature type="transmembrane region" description="Helical" evidence="1">
    <location>
        <begin position="7"/>
        <end position="25"/>
    </location>
</feature>
<accession>A0A380JWJ6</accession>
<keyword evidence="1" id="KW-0812">Transmembrane</keyword>
<sequence>MSKFLKITYSLIGLVLLSILGWVIGTTGDYISLPYSYRWLSWDIDRLPNFLDPALYYYYFWTAIVMFVLVLIILLAVVFYPRTYTEIQLRNKNGKLLLKKSAIEKYVATAIKVAGLMPNPNVNAKLYKRKFKIDVSGQLASRVGVTDQVNGIKEGIETGLKEFFGLDRPVNFRVYVKDIADSDRKRVARKRVE</sequence>
<dbReference type="RefSeq" id="WP_115246035.1">
    <property type="nucleotide sequence ID" value="NZ_JAIEZZ010000013.1"/>
</dbReference>
<keyword evidence="1" id="KW-0472">Membrane</keyword>
<protein>
    <submittedName>
        <fullName evidence="2">Membrane protein</fullName>
    </submittedName>
</protein>
<organism evidence="2 3">
    <name type="scientific">Streptococcus dysgalactiae subsp. dysgalactiae</name>
    <dbReference type="NCBI Taxonomy" id="99822"/>
    <lineage>
        <taxon>Bacteria</taxon>
        <taxon>Bacillati</taxon>
        <taxon>Bacillota</taxon>
        <taxon>Bacilli</taxon>
        <taxon>Lactobacillales</taxon>
        <taxon>Streptococcaceae</taxon>
        <taxon>Streptococcus</taxon>
    </lineage>
</organism>
<evidence type="ECO:0000256" key="1">
    <source>
        <dbReference type="SAM" id="Phobius"/>
    </source>
</evidence>
<dbReference type="NCBIfam" id="NF033218">
    <property type="entry name" value="anchor_AmaP"/>
    <property type="match status" value="1"/>
</dbReference>
<dbReference type="AlphaFoldDB" id="A0A380JWJ6"/>
<dbReference type="EMBL" id="UHFG01000004">
    <property type="protein sequence ID" value="SUN49350.1"/>
    <property type="molecule type" value="Genomic_DNA"/>
</dbReference>
<dbReference type="Proteomes" id="UP000254797">
    <property type="component" value="Unassembled WGS sequence"/>
</dbReference>
<feature type="transmembrane region" description="Helical" evidence="1">
    <location>
        <begin position="56"/>
        <end position="80"/>
    </location>
</feature>
<proteinExistence type="predicted"/>
<gene>
    <name evidence="2" type="ORF">NCTC4670_00948</name>
</gene>
<reference evidence="2 3" key="1">
    <citation type="submission" date="2018-06" db="EMBL/GenBank/DDBJ databases">
        <authorList>
            <consortium name="Pathogen Informatics"/>
            <person name="Doyle S."/>
        </authorList>
    </citation>
    <scope>NUCLEOTIDE SEQUENCE [LARGE SCALE GENOMIC DNA]</scope>
    <source>
        <strain evidence="2 3">NCTC4670</strain>
    </source>
</reference>
<evidence type="ECO:0000313" key="3">
    <source>
        <dbReference type="Proteomes" id="UP000254797"/>
    </source>
</evidence>
<evidence type="ECO:0000313" key="2">
    <source>
        <dbReference type="EMBL" id="SUN49350.1"/>
    </source>
</evidence>